<dbReference type="SUPFAM" id="SSF55961">
    <property type="entry name" value="Bet v1-like"/>
    <property type="match status" value="1"/>
</dbReference>
<comment type="caution">
    <text evidence="3">The sequence shown here is derived from an EMBL/GenBank/DDBJ whole genome shotgun (WGS) entry which is preliminary data.</text>
</comment>
<feature type="domain" description="Inner membrane protein YgaP-like transmembrane" evidence="2">
    <location>
        <begin position="1"/>
        <end position="62"/>
    </location>
</feature>
<evidence type="ECO:0000313" key="4">
    <source>
        <dbReference type="Proteomes" id="UP000569951"/>
    </source>
</evidence>
<dbReference type="InterPro" id="IPR023393">
    <property type="entry name" value="START-like_dom_sf"/>
</dbReference>
<keyword evidence="4" id="KW-1185">Reference proteome</keyword>
<evidence type="ECO:0000259" key="2">
    <source>
        <dbReference type="Pfam" id="PF11127"/>
    </source>
</evidence>
<dbReference type="Proteomes" id="UP000569951">
    <property type="component" value="Unassembled WGS sequence"/>
</dbReference>
<evidence type="ECO:0000313" key="3">
    <source>
        <dbReference type="EMBL" id="MBB6098368.1"/>
    </source>
</evidence>
<gene>
    <name evidence="3" type="ORF">HNR42_001793</name>
</gene>
<protein>
    <submittedName>
        <fullName evidence="3">Putative membrane protein</fullName>
    </submittedName>
</protein>
<feature type="domain" description="Coenzyme Q-binding protein COQ10 START" evidence="1">
    <location>
        <begin position="82"/>
        <end position="206"/>
    </location>
</feature>
<dbReference type="PANTHER" id="PTHR33824:SF7">
    <property type="entry name" value="POLYKETIDE CYCLASE_DEHYDRASE AND LIPID TRANSPORT SUPERFAMILY PROTEIN"/>
    <property type="match status" value="1"/>
</dbReference>
<sequence length="219" mass="23755">MDKNVGQTERMISVAGGSALALMGLRRRGLGGLLLATIGGFLIYRGSTGSCPAYSALGMNTSEGNAGATEYKSVFVEEMVVVEKSPEEIYRFWRNFENLPKIMSHLESVTTSGERESHWVAKGPLGTHVEWDAELVYDKENERLGWRSKAGADVDNAGSVQFEAMPGGKTTRVHVSLSYRPPAGKLGAAVAKLLGEEPSLQIRDDLQRFKKSMESGALS</sequence>
<dbReference type="EMBL" id="JACHHG010000005">
    <property type="protein sequence ID" value="MBB6098368.1"/>
    <property type="molecule type" value="Genomic_DNA"/>
</dbReference>
<evidence type="ECO:0000259" key="1">
    <source>
        <dbReference type="Pfam" id="PF03364"/>
    </source>
</evidence>
<dbReference type="PANTHER" id="PTHR33824">
    <property type="entry name" value="POLYKETIDE CYCLASE/DEHYDRASE AND LIPID TRANSPORT SUPERFAMILY PROTEIN"/>
    <property type="match status" value="1"/>
</dbReference>
<dbReference type="InterPro" id="IPR047137">
    <property type="entry name" value="ORF3"/>
</dbReference>
<dbReference type="InterPro" id="IPR005031">
    <property type="entry name" value="COQ10_START"/>
</dbReference>
<reference evidence="3 4" key="1">
    <citation type="submission" date="2020-08" db="EMBL/GenBank/DDBJ databases">
        <title>Genomic Encyclopedia of Type Strains, Phase IV (KMG-IV): sequencing the most valuable type-strain genomes for metagenomic binning, comparative biology and taxonomic classification.</title>
        <authorList>
            <person name="Goeker M."/>
        </authorList>
    </citation>
    <scope>NUCLEOTIDE SEQUENCE [LARGE SCALE GENOMIC DNA]</scope>
    <source>
        <strain evidence="3 4">DSM 21458</strain>
    </source>
</reference>
<dbReference type="Gene3D" id="3.30.530.20">
    <property type="match status" value="1"/>
</dbReference>
<organism evidence="3 4">
    <name type="scientific">Deinobacterium chartae</name>
    <dbReference type="NCBI Taxonomy" id="521158"/>
    <lineage>
        <taxon>Bacteria</taxon>
        <taxon>Thermotogati</taxon>
        <taxon>Deinococcota</taxon>
        <taxon>Deinococci</taxon>
        <taxon>Deinococcales</taxon>
        <taxon>Deinococcaceae</taxon>
        <taxon>Deinobacterium</taxon>
    </lineage>
</organism>
<accession>A0A841I214</accession>
<dbReference type="Pfam" id="PF11127">
    <property type="entry name" value="YgaP-like_TM"/>
    <property type="match status" value="1"/>
</dbReference>
<dbReference type="AlphaFoldDB" id="A0A841I214"/>
<proteinExistence type="predicted"/>
<dbReference type="CDD" id="cd07817">
    <property type="entry name" value="SRPBCC_8"/>
    <property type="match status" value="1"/>
</dbReference>
<dbReference type="InterPro" id="IPR021309">
    <property type="entry name" value="YgaP-like_TM"/>
</dbReference>
<dbReference type="Pfam" id="PF03364">
    <property type="entry name" value="Polyketide_cyc"/>
    <property type="match status" value="1"/>
</dbReference>
<dbReference type="RefSeq" id="WP_183986686.1">
    <property type="nucleotide sequence ID" value="NZ_JACHHG010000005.1"/>
</dbReference>
<name>A0A841I214_9DEIO</name>